<reference evidence="2" key="1">
    <citation type="submission" date="2022-08" db="EMBL/GenBank/DDBJ databases">
        <authorList>
            <consortium name="DOE Joint Genome Institute"/>
            <person name="Min B."/>
            <person name="Riley R."/>
            <person name="Sierra-Patev S."/>
            <person name="Naranjo-Ortiz M."/>
            <person name="Looney B."/>
            <person name="Konkel Z."/>
            <person name="Slot J.C."/>
            <person name="Sakamoto Y."/>
            <person name="Steenwyk J.L."/>
            <person name="Rokas A."/>
            <person name="Carro J."/>
            <person name="Camarero S."/>
            <person name="Ferreira P."/>
            <person name="Molpeceres G."/>
            <person name="Ruiz-Duenas F.J."/>
            <person name="Serrano A."/>
            <person name="Henrissat B."/>
            <person name="Drula E."/>
            <person name="Hughes K.W."/>
            <person name="Mata J.L."/>
            <person name="Ishikawa N.K."/>
            <person name="Vargas-Isla R."/>
            <person name="Ushijima S."/>
            <person name="Smith C.A."/>
            <person name="Ahrendt S."/>
            <person name="Andreopoulos W."/>
            <person name="He G."/>
            <person name="Labutti K."/>
            <person name="Lipzen A."/>
            <person name="Ng V."/>
            <person name="Sandor L."/>
            <person name="Barry K."/>
            <person name="Martinez A.T."/>
            <person name="Xiao Y."/>
            <person name="Gibbons J.G."/>
            <person name="Terashima K."/>
            <person name="Hibbett D.S."/>
            <person name="Grigoriev I.V."/>
        </authorList>
    </citation>
    <scope>NUCLEOTIDE SEQUENCE</scope>
    <source>
        <strain evidence="2">TFB10827</strain>
    </source>
</reference>
<proteinExistence type="predicted"/>
<gene>
    <name evidence="2" type="ORF">F5050DRAFT_1218316</name>
</gene>
<feature type="region of interest" description="Disordered" evidence="1">
    <location>
        <begin position="73"/>
        <end position="94"/>
    </location>
</feature>
<accession>A0ABQ8PY42</accession>
<comment type="caution">
    <text evidence="2">The sequence shown here is derived from an EMBL/GenBank/DDBJ whole genome shotgun (WGS) entry which is preliminary data.</text>
</comment>
<name>A0ABQ8PY42_9AGAR</name>
<dbReference type="Proteomes" id="UP001163828">
    <property type="component" value="Unassembled WGS sequence"/>
</dbReference>
<evidence type="ECO:0000313" key="3">
    <source>
        <dbReference type="Proteomes" id="UP001163828"/>
    </source>
</evidence>
<protein>
    <recommendedName>
        <fullName evidence="4">Retrotransposon gag domain-containing protein</fullName>
    </recommendedName>
</protein>
<evidence type="ECO:0000313" key="2">
    <source>
        <dbReference type="EMBL" id="KAJ3991340.1"/>
    </source>
</evidence>
<dbReference type="EMBL" id="MU791068">
    <property type="protein sequence ID" value="KAJ3991340.1"/>
    <property type="molecule type" value="Genomic_DNA"/>
</dbReference>
<evidence type="ECO:0000256" key="1">
    <source>
        <dbReference type="SAM" id="MobiDB-lite"/>
    </source>
</evidence>
<feature type="compositionally biased region" description="Low complexity" evidence="1">
    <location>
        <begin position="76"/>
        <end position="89"/>
    </location>
</feature>
<organism evidence="2 3">
    <name type="scientific">Lentinula boryana</name>
    <dbReference type="NCBI Taxonomy" id="40481"/>
    <lineage>
        <taxon>Eukaryota</taxon>
        <taxon>Fungi</taxon>
        <taxon>Dikarya</taxon>
        <taxon>Basidiomycota</taxon>
        <taxon>Agaricomycotina</taxon>
        <taxon>Agaricomycetes</taxon>
        <taxon>Agaricomycetidae</taxon>
        <taxon>Agaricales</taxon>
        <taxon>Marasmiineae</taxon>
        <taxon>Omphalotaceae</taxon>
        <taxon>Lentinula</taxon>
    </lineage>
</organism>
<sequence length="132" mass="15121">MLCLACRYRKPNVPTPEPRAFADWFSGTDQQVCDNKAAFLTTPFAEAPPIQSYFAGFELWLQRIRQKLHSGYTRRPYSSGVSSQPGVQSAYDEDDEDANFDWNTLNQRVSYTTMRSIMSSFQGKSLETRWAS</sequence>
<keyword evidence="3" id="KW-1185">Reference proteome</keyword>
<evidence type="ECO:0008006" key="4">
    <source>
        <dbReference type="Google" id="ProtNLM"/>
    </source>
</evidence>